<evidence type="ECO:0000256" key="1">
    <source>
        <dbReference type="SAM" id="SignalP"/>
    </source>
</evidence>
<proteinExistence type="predicted"/>
<dbReference type="InterPro" id="IPR011047">
    <property type="entry name" value="Quinoprotein_ADH-like_sf"/>
</dbReference>
<dbReference type="InterPro" id="IPR018391">
    <property type="entry name" value="PQQ_b-propeller_rpt"/>
</dbReference>
<dbReference type="Proteomes" id="UP000050491">
    <property type="component" value="Unassembled WGS sequence"/>
</dbReference>
<dbReference type="RefSeq" id="WP_055064925.1">
    <property type="nucleotide sequence ID" value="NZ_LBGP01000018.1"/>
</dbReference>
<accession>A0A0Q0TCT8</accession>
<evidence type="ECO:0000313" key="3">
    <source>
        <dbReference type="EMBL" id="KQA99544.1"/>
    </source>
</evidence>
<protein>
    <submittedName>
        <fullName evidence="3">Membrane protein</fullName>
    </submittedName>
</protein>
<evidence type="ECO:0000313" key="4">
    <source>
        <dbReference type="Proteomes" id="UP000050491"/>
    </source>
</evidence>
<evidence type="ECO:0000259" key="2">
    <source>
        <dbReference type="Pfam" id="PF13360"/>
    </source>
</evidence>
<dbReference type="PATRIC" id="fig|1481663.12.peg.1222"/>
<organism evidence="3 4">
    <name type="scientific">Vibrio metoecus</name>
    <dbReference type="NCBI Taxonomy" id="1481663"/>
    <lineage>
        <taxon>Bacteria</taxon>
        <taxon>Pseudomonadati</taxon>
        <taxon>Pseudomonadota</taxon>
        <taxon>Gammaproteobacteria</taxon>
        <taxon>Vibrionales</taxon>
        <taxon>Vibrionaceae</taxon>
        <taxon>Vibrio</taxon>
    </lineage>
</organism>
<feature type="chain" id="PRO_5006184224" evidence="1">
    <location>
        <begin position="24"/>
        <end position="386"/>
    </location>
</feature>
<feature type="signal peptide" evidence="1">
    <location>
        <begin position="1"/>
        <end position="23"/>
    </location>
</feature>
<dbReference type="InterPro" id="IPR015943">
    <property type="entry name" value="WD40/YVTN_repeat-like_dom_sf"/>
</dbReference>
<dbReference type="PANTHER" id="PTHR34512">
    <property type="entry name" value="CELL SURFACE PROTEIN"/>
    <property type="match status" value="1"/>
</dbReference>
<dbReference type="SUPFAM" id="SSF50998">
    <property type="entry name" value="Quinoprotein alcohol dehydrogenase-like"/>
    <property type="match status" value="2"/>
</dbReference>
<dbReference type="SMART" id="SM00564">
    <property type="entry name" value="PQQ"/>
    <property type="match status" value="7"/>
</dbReference>
<feature type="domain" description="Pyrrolo-quinoline quinone repeat" evidence="2">
    <location>
        <begin position="42"/>
        <end position="119"/>
    </location>
</feature>
<keyword evidence="1" id="KW-0732">Signal</keyword>
<dbReference type="PANTHER" id="PTHR34512:SF30">
    <property type="entry name" value="OUTER MEMBRANE PROTEIN ASSEMBLY FACTOR BAMB"/>
    <property type="match status" value="1"/>
</dbReference>
<comment type="caution">
    <text evidence="3">The sequence shown here is derived from an EMBL/GenBank/DDBJ whole genome shotgun (WGS) entry which is preliminary data.</text>
</comment>
<dbReference type="EMBL" id="LBGP01000018">
    <property type="protein sequence ID" value="KQA99544.1"/>
    <property type="molecule type" value="Genomic_DNA"/>
</dbReference>
<dbReference type="OrthoDB" id="9794322at2"/>
<sequence length="386" mass="43267">MKIRIRSLLLSGCCLFASLGVKAGQQSQLEWFYQTEGAIWSSVKVQQETAYFGSDDGHVYALNLTDKSLKWKFTTQAKVRSHAAFYEPWVLFSSDDGFLYALDQQTGELGWKASLNDSAVKRILPANQAPWEFDYNKSSPVVDEGSVYIGSADGNLYSFSAKEGKLRWAFSTESAIRSTPAIYQEWVVFGSKDGGIYALNKNSGKLVWKHQTGAAVVSDPTVIQDKVIICSRDTNIYALESKTGKVVWQYSFPDQSWVESSAAADPSQKYFYIGSSDSHKLLKFEVGTGKPVWSFNTRGWSWGTPLVHNDTVYIGAKSTDNYWQIPYRGFYAVDAQVGELKWQYQPMRSQAYVSGGVYGQPALYKNQLLVPDLDGSLRVFVVREVQ</sequence>
<name>A0A0Q0TCT8_VIBMT</name>
<feature type="domain" description="Pyrrolo-quinoline quinone repeat" evidence="2">
    <location>
        <begin position="267"/>
        <end position="379"/>
    </location>
</feature>
<feature type="domain" description="Pyrrolo-quinoline quinone repeat" evidence="2">
    <location>
        <begin position="131"/>
        <end position="255"/>
    </location>
</feature>
<dbReference type="AlphaFoldDB" id="A0A0Q0TCT8"/>
<dbReference type="Gene3D" id="2.130.10.10">
    <property type="entry name" value="YVTN repeat-like/Quinoprotein amine dehydrogenase"/>
    <property type="match status" value="2"/>
</dbReference>
<gene>
    <name evidence="3" type="ORF">XV92_12160</name>
</gene>
<reference evidence="3 4" key="1">
    <citation type="journal article" date="2015" name="Genome Biol. Evol.">
        <title>The Dynamics of Genetic Interactions between Vibrio metoecus and Vibrio cholerae, Two Close Relatives Co-Occurring in the Environment.</title>
        <authorList>
            <person name="Orata F.D."/>
            <person name="Kirchberger P.C."/>
            <person name="Meheust R."/>
            <person name="Barlow E.J."/>
            <person name="Tarr C.L."/>
            <person name="Boucher Y."/>
        </authorList>
    </citation>
    <scope>NUCLEOTIDE SEQUENCE [LARGE SCALE GENOMIC DNA]</scope>
    <source>
        <strain evidence="3 4">YB5B04</strain>
    </source>
</reference>
<dbReference type="InterPro" id="IPR002372">
    <property type="entry name" value="PQQ_rpt_dom"/>
</dbReference>
<dbReference type="Pfam" id="PF13360">
    <property type="entry name" value="PQQ_2"/>
    <property type="match status" value="3"/>
</dbReference>